<dbReference type="PROSITE" id="PS00531">
    <property type="entry name" value="RNASE_T2_2"/>
    <property type="match status" value="1"/>
</dbReference>
<dbReference type="KEGG" id="lcf:108890272"/>
<evidence type="ECO:0000256" key="1">
    <source>
        <dbReference type="ARBA" id="ARBA00004227"/>
    </source>
</evidence>
<sequence length="273" mass="31734">MRSSVLLGLLLLHLSVTSTQVRHWEEDYKYGRQDSELPEKKTCCSWKCLLFTLQWPGGFCQSLTEETLCKIPESINNWTIHGLWPLKAQQCCNCWPMFQSDVQELEAELNEHWPSLITSKSSFHFWRDEWNKHGVCAACVEGMNSPPRYFQMCLKLRGQFNIHKLLEDAGITPSCERPYKVDEVRSVLAPHLGDKYEIQCVTDDKEREVWFQLKILLSHNLTLGCDHHHDTDWDTASSFKPKPSPTHHGHPCPPQVPFYYFPIDHQQPQQPCG</sequence>
<evidence type="ECO:0000313" key="6">
    <source>
        <dbReference type="RefSeq" id="XP_018542659.1"/>
    </source>
</evidence>
<dbReference type="GO" id="GO:0005576">
    <property type="term" value="C:extracellular region"/>
    <property type="evidence" value="ECO:0007669"/>
    <property type="project" value="TreeGrafter"/>
</dbReference>
<dbReference type="GO" id="GO:0033897">
    <property type="term" value="F:ribonuclease T2 activity"/>
    <property type="evidence" value="ECO:0007669"/>
    <property type="project" value="InterPro"/>
</dbReference>
<protein>
    <submittedName>
        <fullName evidence="6">Ribonuclease T2-like isoform X1</fullName>
    </submittedName>
</protein>
<comment type="subcellular location">
    <subcellularLocation>
        <location evidence="1">Lysosome lumen</location>
    </subcellularLocation>
</comment>
<accession>A0AAJ7PZE7</accession>
<organism evidence="5 6">
    <name type="scientific">Lates calcarifer</name>
    <name type="common">Barramundi</name>
    <name type="synonym">Holocentrus calcarifer</name>
    <dbReference type="NCBI Taxonomy" id="8187"/>
    <lineage>
        <taxon>Eukaryota</taxon>
        <taxon>Metazoa</taxon>
        <taxon>Chordata</taxon>
        <taxon>Craniata</taxon>
        <taxon>Vertebrata</taxon>
        <taxon>Euteleostomi</taxon>
        <taxon>Actinopterygii</taxon>
        <taxon>Neopterygii</taxon>
        <taxon>Teleostei</taxon>
        <taxon>Neoteleostei</taxon>
        <taxon>Acanthomorphata</taxon>
        <taxon>Carangaria</taxon>
        <taxon>Carangaria incertae sedis</taxon>
        <taxon>Centropomidae</taxon>
        <taxon>Lates</taxon>
    </lineage>
</organism>
<dbReference type="PROSITE" id="PS00530">
    <property type="entry name" value="RNASE_T2_1"/>
    <property type="match status" value="1"/>
</dbReference>
<dbReference type="Gene3D" id="3.90.730.10">
    <property type="entry name" value="Ribonuclease T2-like"/>
    <property type="match status" value="1"/>
</dbReference>
<comment type="similarity">
    <text evidence="2 3">Belongs to the RNase T2 family.</text>
</comment>
<keyword evidence="4" id="KW-0732">Signal</keyword>
<dbReference type="InterPro" id="IPR033130">
    <property type="entry name" value="RNase_T2_His_AS_2"/>
</dbReference>
<dbReference type="PANTHER" id="PTHR11240">
    <property type="entry name" value="RIBONUCLEASE T2"/>
    <property type="match status" value="1"/>
</dbReference>
<evidence type="ECO:0000313" key="5">
    <source>
        <dbReference type="Proteomes" id="UP000694890"/>
    </source>
</evidence>
<dbReference type="GO" id="GO:0043202">
    <property type="term" value="C:lysosomal lumen"/>
    <property type="evidence" value="ECO:0007669"/>
    <property type="project" value="UniProtKB-SubCell"/>
</dbReference>
<evidence type="ECO:0000256" key="3">
    <source>
        <dbReference type="RuleBase" id="RU004328"/>
    </source>
</evidence>
<dbReference type="GO" id="GO:0006401">
    <property type="term" value="P:RNA catabolic process"/>
    <property type="evidence" value="ECO:0007669"/>
    <property type="project" value="TreeGrafter"/>
</dbReference>
<feature type="chain" id="PRO_5042583354" evidence="4">
    <location>
        <begin position="20"/>
        <end position="273"/>
    </location>
</feature>
<reference evidence="6" key="1">
    <citation type="submission" date="2025-08" db="UniProtKB">
        <authorList>
            <consortium name="RefSeq"/>
        </authorList>
    </citation>
    <scope>IDENTIFICATION</scope>
    <source>
        <tissue evidence="6">Brain</tissue>
    </source>
</reference>
<dbReference type="InterPro" id="IPR001568">
    <property type="entry name" value="RNase_T2-like"/>
</dbReference>
<dbReference type="PANTHER" id="PTHR11240:SF85">
    <property type="entry name" value="RIBONUCLEASE T2"/>
    <property type="match status" value="1"/>
</dbReference>
<dbReference type="CTD" id="553485"/>
<dbReference type="Pfam" id="PF00445">
    <property type="entry name" value="Ribonuclease_T2"/>
    <property type="match status" value="1"/>
</dbReference>
<dbReference type="AlphaFoldDB" id="A0AAJ7PZE7"/>
<evidence type="ECO:0000256" key="2">
    <source>
        <dbReference type="ARBA" id="ARBA00007469"/>
    </source>
</evidence>
<dbReference type="InterPro" id="IPR018188">
    <property type="entry name" value="RNase_T2_His_AS_1"/>
</dbReference>
<feature type="signal peptide" evidence="4">
    <location>
        <begin position="1"/>
        <end position="19"/>
    </location>
</feature>
<evidence type="ECO:0000256" key="4">
    <source>
        <dbReference type="SAM" id="SignalP"/>
    </source>
</evidence>
<proteinExistence type="inferred from homology"/>
<dbReference type="RefSeq" id="XP_018542659.1">
    <property type="nucleotide sequence ID" value="XM_018687143.2"/>
</dbReference>
<name>A0AAJ7PZE7_LATCA</name>
<dbReference type="Proteomes" id="UP000694890">
    <property type="component" value="Linkage group LG21"/>
</dbReference>
<dbReference type="GeneID" id="108890272"/>
<dbReference type="GO" id="GO:0003723">
    <property type="term" value="F:RNA binding"/>
    <property type="evidence" value="ECO:0007669"/>
    <property type="project" value="InterPro"/>
</dbReference>
<gene>
    <name evidence="6" type="primary">rnaset2l</name>
</gene>
<dbReference type="InterPro" id="IPR036430">
    <property type="entry name" value="RNase_T2-like_sf"/>
</dbReference>
<dbReference type="SUPFAM" id="SSF55895">
    <property type="entry name" value="Ribonuclease Rh-like"/>
    <property type="match status" value="1"/>
</dbReference>